<sequence length="163" mass="19154">MILTDIFKKKRKEFPKMVVLYLSSELNKILVAPQYVDESWIRFEQEEIEILNFDCSNELLGETIKRNFDKFARKNMEDKKRTSKDWPAYQASKLRSMKEFENKYDRITINGANEANIIMTFEADMNLKSDINLTSSVSAFADNEKLGSLTKELNEIQKSKKFE</sequence>
<protein>
    <submittedName>
        <fullName evidence="1">Uncharacterized protein</fullName>
    </submittedName>
</protein>
<proteinExistence type="predicted"/>
<dbReference type="EMBL" id="JANCMU010000005">
    <property type="protein sequence ID" value="MDG4946643.1"/>
    <property type="molecule type" value="Genomic_DNA"/>
</dbReference>
<name>A0A9X4MXD9_9FLAO</name>
<gene>
    <name evidence="1" type="ORF">NMK71_09465</name>
</gene>
<accession>A0A9X4MXD9</accession>
<organism evidence="1 2">
    <name type="scientific">Profundicola chukchiensis</name>
    <dbReference type="NCBI Taxonomy" id="2961959"/>
    <lineage>
        <taxon>Bacteria</taxon>
        <taxon>Pseudomonadati</taxon>
        <taxon>Bacteroidota</taxon>
        <taxon>Flavobacteriia</taxon>
        <taxon>Flavobacteriales</taxon>
        <taxon>Weeksellaceae</taxon>
        <taxon>Profundicola</taxon>
    </lineage>
</organism>
<reference evidence="1" key="1">
    <citation type="submission" date="2022-07" db="EMBL/GenBank/DDBJ databases">
        <title>Description and genome-wide analysis of Profundicola chukchiensis gen. nov., sp. nov., marine bacteria isolated from bottom sediments of the Chukchi Sea.</title>
        <authorList>
            <person name="Romanenko L."/>
            <person name="Otstavnykh N."/>
            <person name="Kurilenko V."/>
            <person name="Eremeev V."/>
            <person name="Velansky P."/>
            <person name="Mikhailov V."/>
            <person name="Isaeva M."/>
        </authorList>
    </citation>
    <scope>NUCLEOTIDE SEQUENCE</scope>
    <source>
        <strain evidence="1">KMM 9713</strain>
    </source>
</reference>
<evidence type="ECO:0000313" key="1">
    <source>
        <dbReference type="EMBL" id="MDG4946643.1"/>
    </source>
</evidence>
<dbReference type="RefSeq" id="WP_304420995.1">
    <property type="nucleotide sequence ID" value="NZ_JANCMU010000005.1"/>
</dbReference>
<dbReference type="AlphaFoldDB" id="A0A9X4MXD9"/>
<evidence type="ECO:0000313" key="2">
    <source>
        <dbReference type="Proteomes" id="UP001152599"/>
    </source>
</evidence>
<comment type="caution">
    <text evidence="1">The sequence shown here is derived from an EMBL/GenBank/DDBJ whole genome shotgun (WGS) entry which is preliminary data.</text>
</comment>
<dbReference type="Proteomes" id="UP001152599">
    <property type="component" value="Unassembled WGS sequence"/>
</dbReference>
<keyword evidence="2" id="KW-1185">Reference proteome</keyword>